<protein>
    <submittedName>
        <fullName evidence="2">RloB domain-containing protein</fullName>
    </submittedName>
</protein>
<evidence type="ECO:0000313" key="2">
    <source>
        <dbReference type="EMBL" id="QPL05494.1"/>
    </source>
</evidence>
<dbReference type="Proteomes" id="UP000594637">
    <property type="component" value="Chromosome"/>
</dbReference>
<dbReference type="EMBL" id="CP063989">
    <property type="protein sequence ID" value="QPL05494.1"/>
    <property type="molecule type" value="Genomic_DNA"/>
</dbReference>
<evidence type="ECO:0000313" key="3">
    <source>
        <dbReference type="Proteomes" id="UP000594637"/>
    </source>
</evidence>
<sequence length="211" mass="24424">MVKKRKTSRKDERRGSRRTGMRQSRETIDLIVEGATEKAYLQALLDHRYPDVFAPQWHRSGSGSRTSLKGLLDKARLAEEGGHRQRVIWVVCDVDENEAHRERLEKWREGDTAHRSALQAVSIEGWILQHLDKPSRPTSSGEAFSLVCKQWERYEKGKMIPEWLIENTDNACRRESVFLNGERNDGVWPMDRSSQLPLLIAYLDERAQARG</sequence>
<dbReference type="Pfam" id="PF13707">
    <property type="entry name" value="RloB"/>
    <property type="match status" value="1"/>
</dbReference>
<proteinExistence type="predicted"/>
<evidence type="ECO:0000256" key="1">
    <source>
        <dbReference type="SAM" id="MobiDB-lite"/>
    </source>
</evidence>
<name>A0A7T0LKL2_9ACTO</name>
<gene>
    <name evidence="2" type="ORF">ID810_00350</name>
</gene>
<dbReference type="AlphaFoldDB" id="A0A7T0LKL2"/>
<keyword evidence="3" id="KW-1185">Reference proteome</keyword>
<dbReference type="InterPro" id="IPR025591">
    <property type="entry name" value="RloB"/>
</dbReference>
<dbReference type="RefSeq" id="WP_166857556.1">
    <property type="nucleotide sequence ID" value="NZ_CP063989.1"/>
</dbReference>
<accession>A0A7T0LKL2</accession>
<reference evidence="2 3" key="1">
    <citation type="submission" date="2020-11" db="EMBL/GenBank/DDBJ databases">
        <title>Actinomyces sp. ZJ750.</title>
        <authorList>
            <person name="Zhou J."/>
        </authorList>
    </citation>
    <scope>NUCLEOTIDE SEQUENCE [LARGE SCALE GENOMIC DNA]</scope>
    <source>
        <strain evidence="2 3">ZJ750</strain>
    </source>
</reference>
<organism evidence="2 3">
    <name type="scientific">Actinomyces respiraculi</name>
    <dbReference type="NCBI Taxonomy" id="2744574"/>
    <lineage>
        <taxon>Bacteria</taxon>
        <taxon>Bacillati</taxon>
        <taxon>Actinomycetota</taxon>
        <taxon>Actinomycetes</taxon>
        <taxon>Actinomycetales</taxon>
        <taxon>Actinomycetaceae</taxon>
        <taxon>Actinomyces</taxon>
    </lineage>
</organism>
<dbReference type="KEGG" id="arep:ID810_00350"/>
<feature type="region of interest" description="Disordered" evidence="1">
    <location>
        <begin position="1"/>
        <end position="25"/>
    </location>
</feature>